<feature type="transmembrane region" description="Helical" evidence="7">
    <location>
        <begin position="302"/>
        <end position="328"/>
    </location>
</feature>
<keyword evidence="2" id="KW-1003">Cell membrane</keyword>
<gene>
    <name evidence="9" type="ORF">H1R13_18915</name>
</gene>
<organism evidence="9 10">
    <name type="scientific">Streptomyces mexicanus</name>
    <dbReference type="NCBI Taxonomy" id="178566"/>
    <lineage>
        <taxon>Bacteria</taxon>
        <taxon>Bacillati</taxon>
        <taxon>Actinomycetota</taxon>
        <taxon>Actinomycetes</taxon>
        <taxon>Kitasatosporales</taxon>
        <taxon>Streptomycetaceae</taxon>
        <taxon>Streptomyces</taxon>
    </lineage>
</organism>
<dbReference type="SUPFAM" id="SSF82866">
    <property type="entry name" value="Multidrug efflux transporter AcrB transmembrane domain"/>
    <property type="match status" value="2"/>
</dbReference>
<comment type="subcellular location">
    <subcellularLocation>
        <location evidence="1">Cell membrane</location>
        <topology evidence="1">Multi-pass membrane protein</topology>
    </subcellularLocation>
</comment>
<dbReference type="PANTHER" id="PTHR33406:SF13">
    <property type="entry name" value="MEMBRANE PROTEIN YDFJ"/>
    <property type="match status" value="1"/>
</dbReference>
<keyword evidence="10" id="KW-1185">Reference proteome</keyword>
<feature type="transmembrane region" description="Helical" evidence="7">
    <location>
        <begin position="648"/>
        <end position="670"/>
    </location>
</feature>
<evidence type="ECO:0000313" key="9">
    <source>
        <dbReference type="EMBL" id="MBC2866964.1"/>
    </source>
</evidence>
<evidence type="ECO:0000256" key="6">
    <source>
        <dbReference type="SAM" id="MobiDB-lite"/>
    </source>
</evidence>
<dbReference type="GO" id="GO:0005886">
    <property type="term" value="C:plasma membrane"/>
    <property type="evidence" value="ECO:0007669"/>
    <property type="project" value="UniProtKB-SubCell"/>
</dbReference>
<feature type="transmembrane region" description="Helical" evidence="7">
    <location>
        <begin position="187"/>
        <end position="218"/>
    </location>
</feature>
<evidence type="ECO:0000256" key="7">
    <source>
        <dbReference type="SAM" id="Phobius"/>
    </source>
</evidence>
<dbReference type="PANTHER" id="PTHR33406">
    <property type="entry name" value="MEMBRANE PROTEIN MJ1562-RELATED"/>
    <property type="match status" value="1"/>
</dbReference>
<evidence type="ECO:0000313" key="10">
    <source>
        <dbReference type="Proteomes" id="UP000517694"/>
    </source>
</evidence>
<feature type="transmembrane region" description="Helical" evidence="7">
    <location>
        <begin position="623"/>
        <end position="642"/>
    </location>
</feature>
<reference evidence="9 10" key="1">
    <citation type="submission" date="2020-08" db="EMBL/GenBank/DDBJ databases">
        <title>Whole-Genome Sequence of French Clinical Streptomyces mexicanus Strain Q0842.</title>
        <authorList>
            <person name="Boxberger M."/>
            <person name="La Scola B."/>
        </authorList>
    </citation>
    <scope>NUCLEOTIDE SEQUENCE [LARGE SCALE GENOMIC DNA]</scope>
    <source>
        <strain evidence="9 10">Marseille-Q0842</strain>
    </source>
</reference>
<evidence type="ECO:0000259" key="8">
    <source>
        <dbReference type="PROSITE" id="PS50156"/>
    </source>
</evidence>
<dbReference type="InterPro" id="IPR004869">
    <property type="entry name" value="MMPL_dom"/>
</dbReference>
<feature type="transmembrane region" description="Helical" evidence="7">
    <location>
        <begin position="369"/>
        <end position="389"/>
    </location>
</feature>
<keyword evidence="5 7" id="KW-0472">Membrane</keyword>
<evidence type="ECO:0000256" key="2">
    <source>
        <dbReference type="ARBA" id="ARBA00022475"/>
    </source>
</evidence>
<feature type="transmembrane region" description="Helical" evidence="7">
    <location>
        <begin position="230"/>
        <end position="251"/>
    </location>
</feature>
<feature type="transmembrane region" description="Helical" evidence="7">
    <location>
        <begin position="12"/>
        <end position="33"/>
    </location>
</feature>
<keyword evidence="3 7" id="KW-0812">Transmembrane</keyword>
<feature type="region of interest" description="Disordered" evidence="6">
    <location>
        <begin position="701"/>
        <end position="725"/>
    </location>
</feature>
<dbReference type="Proteomes" id="UP000517694">
    <property type="component" value="Unassembled WGS sequence"/>
</dbReference>
<dbReference type="EMBL" id="JACMHY010000007">
    <property type="protein sequence ID" value="MBC2866964.1"/>
    <property type="molecule type" value="Genomic_DNA"/>
</dbReference>
<feature type="domain" description="SSD" evidence="8">
    <location>
        <begin position="205"/>
        <end position="330"/>
    </location>
</feature>
<proteinExistence type="predicted"/>
<evidence type="ECO:0000256" key="3">
    <source>
        <dbReference type="ARBA" id="ARBA00022692"/>
    </source>
</evidence>
<feature type="transmembrane region" description="Helical" evidence="7">
    <location>
        <begin position="577"/>
        <end position="602"/>
    </location>
</feature>
<evidence type="ECO:0000256" key="4">
    <source>
        <dbReference type="ARBA" id="ARBA00022989"/>
    </source>
</evidence>
<dbReference type="InterPro" id="IPR000731">
    <property type="entry name" value="SSD"/>
</dbReference>
<dbReference type="Gene3D" id="1.20.1640.10">
    <property type="entry name" value="Multidrug efflux transporter AcrB transmembrane domain"/>
    <property type="match status" value="2"/>
</dbReference>
<comment type="caution">
    <text evidence="9">The sequence shown here is derived from an EMBL/GenBank/DDBJ whole genome shotgun (WGS) entry which is preliminary data.</text>
</comment>
<name>A0A7X1LRQ9_9ACTN</name>
<dbReference type="Pfam" id="PF03176">
    <property type="entry name" value="MMPL"/>
    <property type="match status" value="2"/>
</dbReference>
<dbReference type="RefSeq" id="WP_185947663.1">
    <property type="nucleotide sequence ID" value="NZ_JACMHY010000007.1"/>
</dbReference>
<dbReference type="AlphaFoldDB" id="A0A7X1LRQ9"/>
<evidence type="ECO:0000256" key="5">
    <source>
        <dbReference type="ARBA" id="ARBA00023136"/>
    </source>
</evidence>
<evidence type="ECO:0000256" key="1">
    <source>
        <dbReference type="ARBA" id="ARBA00004651"/>
    </source>
</evidence>
<feature type="transmembrane region" description="Helical" evidence="7">
    <location>
        <begin position="519"/>
        <end position="538"/>
    </location>
</feature>
<dbReference type="PROSITE" id="PS50156">
    <property type="entry name" value="SSD"/>
    <property type="match status" value="1"/>
</dbReference>
<feature type="transmembrane region" description="Helical" evidence="7">
    <location>
        <begin position="272"/>
        <end position="296"/>
    </location>
</feature>
<sequence length="725" mass="75456">MRRIGTVVVRYRFAVTAVWLVLVVASVTVLCALPRALQPPDITVGGSASSAASDLIARRFPDIGRQQVMLAFTSSALPATDPAYQRTTQAVTTAMAADPQVGAVMPVPRVKGQDSRHTYVMLGIRGDTHTARRALPDLDERARRVAHDRSRGAVSVALVGLDPVLARMARATTQDVRSAETFAVPAAALLLAVGLGSLGAAALVLLLAGSAIALALGVLTVTGLSQGVDATAVTVVATVGLGVGLDYGLLLTLRHRSRRSAGLPPGRAAVEAAATAGATVALAGTAVVATATGLLLTDIGSLRTLAFAAVLAASAATLAALTLMPALLATCDRLLAWGPMPWARPGRRRRKPGPTAWERWTAHLLRHPVRYATAATALLLLAAAPVAGLRTAVHFDRSVLAGTPTGGGLARMEADRIASVTLVALPHPVGAGPVDTEPLSTALAADHRVAAVTTLDNGRDLTLLLVGEGQAPDTAAAHALQQHLREDLLPELLPGGQAVGPAGPSAALHDLSTQAGGRIWRVLAVICCATFVLTFLVFRSVLVPLKAIVMNLLCVAAAFGLLAVTTPVLGYPAVNPLLPLITLTLVFGLSMDYEVFLVHRIAEHYRTHGDNPAAVLHGLRRTAVPISLAAGVLVVTLTGLLTTHRQDLRQIGFAVMTAVVLDATVVRMVLAPALMRLMGRANWWLPAWCGRLLPHRAGEARLPAQQHRAGDTAGTPARATEPPRV</sequence>
<feature type="transmembrane region" description="Helical" evidence="7">
    <location>
        <begin position="550"/>
        <end position="571"/>
    </location>
</feature>
<protein>
    <submittedName>
        <fullName evidence="9">MMPL family transporter</fullName>
    </submittedName>
</protein>
<accession>A0A7X1LRQ9</accession>
<keyword evidence="4 7" id="KW-1133">Transmembrane helix</keyword>
<dbReference type="InterPro" id="IPR050545">
    <property type="entry name" value="Mycobact_MmpL"/>
</dbReference>